<feature type="compositionally biased region" description="Low complexity" evidence="11">
    <location>
        <begin position="23"/>
        <end position="33"/>
    </location>
</feature>
<evidence type="ECO:0000259" key="13">
    <source>
        <dbReference type="PROSITE" id="PS51194"/>
    </source>
</evidence>
<accession>A0A846TW66</accession>
<evidence type="ECO:0000256" key="3">
    <source>
        <dbReference type="ARBA" id="ARBA00022801"/>
    </source>
</evidence>
<dbReference type="PROSITE" id="PS51192">
    <property type="entry name" value="HELICASE_ATP_BIND_1"/>
    <property type="match status" value="1"/>
</dbReference>
<dbReference type="InterPro" id="IPR014014">
    <property type="entry name" value="RNA_helicase_DEAD_Q_motif"/>
</dbReference>
<evidence type="ECO:0000259" key="12">
    <source>
        <dbReference type="PROSITE" id="PS51192"/>
    </source>
</evidence>
<dbReference type="Gene3D" id="3.30.70.330">
    <property type="match status" value="1"/>
</dbReference>
<evidence type="ECO:0000256" key="1">
    <source>
        <dbReference type="ARBA" id="ARBA00022490"/>
    </source>
</evidence>
<feature type="region of interest" description="Disordered" evidence="11">
    <location>
        <begin position="475"/>
        <end position="509"/>
    </location>
</feature>
<comment type="function">
    <text evidence="9">DEAD-box RNA helicase involved in various cellular processes at low temperature, including ribosome biogenesis, mRNA degradation and translation initiation.</text>
</comment>
<keyword evidence="3 9" id="KW-0378">Hydrolase</keyword>
<dbReference type="InterPro" id="IPR057325">
    <property type="entry name" value="DeaD_dimer"/>
</dbReference>
<comment type="catalytic activity">
    <reaction evidence="8 9">
        <text>ATP + H2O = ADP + phosphate + H(+)</text>
        <dbReference type="Rhea" id="RHEA:13065"/>
        <dbReference type="ChEBI" id="CHEBI:15377"/>
        <dbReference type="ChEBI" id="CHEBI:15378"/>
        <dbReference type="ChEBI" id="CHEBI:30616"/>
        <dbReference type="ChEBI" id="CHEBI:43474"/>
        <dbReference type="ChEBI" id="CHEBI:456216"/>
        <dbReference type="EC" id="3.6.4.13"/>
    </reaction>
</comment>
<dbReference type="EC" id="3.6.4.13" evidence="9"/>
<dbReference type="FunFam" id="3.40.50.300:FF:000108">
    <property type="entry name" value="ATP-dependent RNA helicase RhlE"/>
    <property type="match status" value="1"/>
</dbReference>
<dbReference type="PANTHER" id="PTHR47963">
    <property type="entry name" value="DEAD-BOX ATP-DEPENDENT RNA HELICASE 47, MITOCHONDRIAL"/>
    <property type="match status" value="1"/>
</dbReference>
<dbReference type="InterPro" id="IPR011545">
    <property type="entry name" value="DEAD/DEAH_box_helicase_dom"/>
</dbReference>
<dbReference type="InterPro" id="IPR050547">
    <property type="entry name" value="DEAD_box_RNA_helicases"/>
</dbReference>
<comment type="similarity">
    <text evidence="9">Belongs to the DEAD box helicase family. DeaD/CsdA subfamily.</text>
</comment>
<dbReference type="GO" id="GO:0070417">
    <property type="term" value="P:cellular response to cold"/>
    <property type="evidence" value="ECO:0007669"/>
    <property type="project" value="InterPro"/>
</dbReference>
<dbReference type="InterPro" id="IPR001650">
    <property type="entry name" value="Helicase_C-like"/>
</dbReference>
<feature type="domain" description="Helicase ATP-binding" evidence="12">
    <location>
        <begin position="67"/>
        <end position="244"/>
    </location>
</feature>
<gene>
    <name evidence="9" type="primary">deaD</name>
    <name evidence="9" type="synonym">csdA</name>
    <name evidence="15" type="ORF">GTW58_05885</name>
</gene>
<reference evidence="15 16" key="1">
    <citation type="submission" date="2020-02" db="EMBL/GenBank/DDBJ databases">
        <authorList>
            <person name="Sun Q."/>
        </authorList>
    </citation>
    <scope>NUCLEOTIDE SEQUENCE [LARGE SCALE GENOMIC DNA]</scope>
    <source>
        <strain evidence="15 16">YIM 13062</strain>
    </source>
</reference>
<organism evidence="15 16">
    <name type="scientific">Kocuria subflava</name>
    <dbReference type="NCBI Taxonomy" id="1736139"/>
    <lineage>
        <taxon>Bacteria</taxon>
        <taxon>Bacillati</taxon>
        <taxon>Actinomycetota</taxon>
        <taxon>Actinomycetes</taxon>
        <taxon>Micrococcales</taxon>
        <taxon>Micrococcaceae</taxon>
        <taxon>Kocuria</taxon>
    </lineage>
</organism>
<dbReference type="GO" id="GO:0000027">
    <property type="term" value="P:ribosomal large subunit assembly"/>
    <property type="evidence" value="ECO:0007669"/>
    <property type="project" value="UniProtKB-UniRule"/>
</dbReference>
<sequence>MTEFTPNESQLETEQDLQEAQSGHQQEAAAAEPAGPTFADLGIDGCVLAALENIGYEKPSPIQEATIPLLLQGRDVVGLAQTGTGKTAAFAVPALSRLAELADLNGPSSTTKVLVLAPTRELALQVAEAFSSYAVNLEDFTVLPVYGGSSYGPQLGGLRRGAQVVVGTPGRVIDHLKRGSLQLEDLQYVVLDEADEMLRMGFAEDVETILSQTPEEKQVALFSATMPPAIRKIAQKYLRNPEEVTVKAKTTTAKNIRQRYLQVMGPHKLEAMTRLLEVEEHDGIIVFVRTKAATEEVAEKLRARGHAAAAINGDIPQQLREKTVDQLREGKIDILVATDVAARGLDVERISLVVNYDIPHDTESYVHRIGRTGRAGRTGDAVLFMTPREKYLLRAIERTTRQPVEQMPMPTVDDVNATRRQTFAQGITDAIEGEDLGLFRDLVDSYVAEHDVDPVEVAAALAVIAQDGRPFFAEELPELSKRKDRERRRDDRDGESGGRNRAPRSEEGKATYWMAVGHKHRAAPGAIVGALTNEGGLDGSDIGAIEIRPSFTLVGLPDDLSRDDLKRLGEIKINGQSLDIRMDRGPKGGGGSGAGRPRGGGYGDRPPRSGGRGPKGKQSFRGNDRFGGDRFGEGRDKRKPKFKKNY</sequence>
<feature type="domain" description="DEAD-box RNA helicase Q" evidence="14">
    <location>
        <begin position="36"/>
        <end position="64"/>
    </location>
</feature>
<keyword evidence="5 9" id="KW-0067">ATP-binding</keyword>
<dbReference type="HAMAP" id="MF_00964">
    <property type="entry name" value="DEAD_helicase_DeaD"/>
    <property type="match status" value="1"/>
</dbReference>
<comment type="subcellular location">
    <subcellularLocation>
        <location evidence="9">Cytoplasm</location>
    </subcellularLocation>
</comment>
<evidence type="ECO:0000256" key="4">
    <source>
        <dbReference type="ARBA" id="ARBA00022806"/>
    </source>
</evidence>
<evidence type="ECO:0000313" key="15">
    <source>
        <dbReference type="EMBL" id="NKE09477.1"/>
    </source>
</evidence>
<dbReference type="PANTHER" id="PTHR47963:SF8">
    <property type="entry name" value="ATP-DEPENDENT RNA HELICASE DEAD"/>
    <property type="match status" value="1"/>
</dbReference>
<comment type="caution">
    <text evidence="15">The sequence shown here is derived from an EMBL/GenBank/DDBJ whole genome shotgun (WGS) entry which is preliminary data.</text>
</comment>
<dbReference type="RefSeq" id="WP_119932859.1">
    <property type="nucleotide sequence ID" value="NZ_JAAVUN010000009.1"/>
</dbReference>
<dbReference type="Pfam" id="PF25399">
    <property type="entry name" value="DeaD_dimer"/>
    <property type="match status" value="1"/>
</dbReference>
<dbReference type="GO" id="GO:0016787">
    <property type="term" value="F:hydrolase activity"/>
    <property type="evidence" value="ECO:0007669"/>
    <property type="project" value="UniProtKB-KW"/>
</dbReference>
<dbReference type="PROSITE" id="PS00039">
    <property type="entry name" value="DEAD_ATP_HELICASE"/>
    <property type="match status" value="1"/>
</dbReference>
<dbReference type="SMART" id="SM00490">
    <property type="entry name" value="HELICc"/>
    <property type="match status" value="1"/>
</dbReference>
<dbReference type="InterPro" id="IPR028618">
    <property type="entry name" value="DEAD_helicase_DeaD"/>
</dbReference>
<evidence type="ECO:0000256" key="11">
    <source>
        <dbReference type="SAM" id="MobiDB-lite"/>
    </source>
</evidence>
<dbReference type="EMBL" id="JAAVUN010000009">
    <property type="protein sequence ID" value="NKE09477.1"/>
    <property type="molecule type" value="Genomic_DNA"/>
</dbReference>
<dbReference type="PROSITE" id="PS51195">
    <property type="entry name" value="Q_MOTIF"/>
    <property type="match status" value="1"/>
</dbReference>
<dbReference type="InterPro" id="IPR027417">
    <property type="entry name" value="P-loop_NTPase"/>
</dbReference>
<dbReference type="GO" id="GO:0005829">
    <property type="term" value="C:cytosol"/>
    <property type="evidence" value="ECO:0007669"/>
    <property type="project" value="TreeGrafter"/>
</dbReference>
<feature type="short sequence motif" description="Q motif" evidence="10">
    <location>
        <begin position="36"/>
        <end position="64"/>
    </location>
</feature>
<dbReference type="Pfam" id="PF00271">
    <property type="entry name" value="Helicase_C"/>
    <property type="match status" value="1"/>
</dbReference>
<dbReference type="InterPro" id="IPR044742">
    <property type="entry name" value="DEAD/DEAH_RhlB"/>
</dbReference>
<keyword evidence="6 9" id="KW-0694">RNA-binding</keyword>
<keyword evidence="2 9" id="KW-0547">Nucleotide-binding</keyword>
<dbReference type="Pfam" id="PF03880">
    <property type="entry name" value="DbpA"/>
    <property type="match status" value="1"/>
</dbReference>
<dbReference type="InterPro" id="IPR014001">
    <property type="entry name" value="Helicase_ATP-bd"/>
</dbReference>
<feature type="compositionally biased region" description="Polar residues" evidence="11">
    <location>
        <begin position="1"/>
        <end position="10"/>
    </location>
</feature>
<evidence type="ECO:0000256" key="8">
    <source>
        <dbReference type="ARBA" id="ARBA00047984"/>
    </source>
</evidence>
<evidence type="ECO:0000259" key="14">
    <source>
        <dbReference type="PROSITE" id="PS51195"/>
    </source>
</evidence>
<feature type="compositionally biased region" description="Basic and acidic residues" evidence="11">
    <location>
        <begin position="622"/>
        <end position="636"/>
    </location>
</feature>
<dbReference type="InterPro" id="IPR012677">
    <property type="entry name" value="Nucleotide-bd_a/b_plait_sf"/>
</dbReference>
<dbReference type="GO" id="GO:0005524">
    <property type="term" value="F:ATP binding"/>
    <property type="evidence" value="ECO:0007669"/>
    <property type="project" value="UniProtKB-UniRule"/>
</dbReference>
<protein>
    <recommendedName>
        <fullName evidence="9">ATP-dependent RNA helicase DeaD</fullName>
        <ecNumber evidence="9">3.6.4.13</ecNumber>
    </recommendedName>
    <alternativeName>
        <fullName evidence="9">Cold-shock DEAD box protein A</fullName>
    </alternativeName>
</protein>
<dbReference type="GO" id="GO:0033592">
    <property type="term" value="F:RNA strand annealing activity"/>
    <property type="evidence" value="ECO:0007669"/>
    <property type="project" value="TreeGrafter"/>
</dbReference>
<feature type="region of interest" description="Disordered" evidence="11">
    <location>
        <begin position="577"/>
        <end position="646"/>
    </location>
</feature>
<keyword evidence="7 9" id="KW-0346">Stress response</keyword>
<dbReference type="CDD" id="cd00268">
    <property type="entry name" value="DEADc"/>
    <property type="match status" value="1"/>
</dbReference>
<feature type="region of interest" description="Disordered" evidence="11">
    <location>
        <begin position="1"/>
        <end position="33"/>
    </location>
</feature>
<keyword evidence="1 9" id="KW-0963">Cytoplasm</keyword>
<dbReference type="GO" id="GO:0003724">
    <property type="term" value="F:RNA helicase activity"/>
    <property type="evidence" value="ECO:0007669"/>
    <property type="project" value="UniProtKB-UniRule"/>
</dbReference>
<dbReference type="PROSITE" id="PS51194">
    <property type="entry name" value="HELICASE_CTER"/>
    <property type="match status" value="1"/>
</dbReference>
<keyword evidence="4 9" id="KW-0347">Helicase</keyword>
<dbReference type="Pfam" id="PF00270">
    <property type="entry name" value="DEAD"/>
    <property type="match status" value="1"/>
</dbReference>
<evidence type="ECO:0000256" key="5">
    <source>
        <dbReference type="ARBA" id="ARBA00022840"/>
    </source>
</evidence>
<evidence type="ECO:0000256" key="2">
    <source>
        <dbReference type="ARBA" id="ARBA00022741"/>
    </source>
</evidence>
<dbReference type="CDD" id="cd18787">
    <property type="entry name" value="SF2_C_DEAD"/>
    <property type="match status" value="1"/>
</dbReference>
<dbReference type="InterPro" id="IPR000629">
    <property type="entry name" value="RNA-helicase_DEAD-box_CS"/>
</dbReference>
<feature type="compositionally biased region" description="Basic residues" evidence="11">
    <location>
        <begin position="637"/>
        <end position="646"/>
    </location>
</feature>
<evidence type="ECO:0000256" key="10">
    <source>
        <dbReference type="PROSITE-ProRule" id="PRU00552"/>
    </source>
</evidence>
<feature type="compositionally biased region" description="Basic and acidic residues" evidence="11">
    <location>
        <begin position="478"/>
        <end position="509"/>
    </location>
</feature>
<proteinExistence type="inferred from homology"/>
<dbReference type="GO" id="GO:0005840">
    <property type="term" value="C:ribosome"/>
    <property type="evidence" value="ECO:0007669"/>
    <property type="project" value="TreeGrafter"/>
</dbReference>
<dbReference type="Gene3D" id="3.40.50.300">
    <property type="entry name" value="P-loop containing nucleotide triphosphate hydrolases"/>
    <property type="match status" value="2"/>
</dbReference>
<evidence type="ECO:0000313" key="16">
    <source>
        <dbReference type="Proteomes" id="UP000521379"/>
    </source>
</evidence>
<dbReference type="SUPFAM" id="SSF52540">
    <property type="entry name" value="P-loop containing nucleoside triphosphate hydrolases"/>
    <property type="match status" value="1"/>
</dbReference>
<dbReference type="SMART" id="SM00487">
    <property type="entry name" value="DEXDc"/>
    <property type="match status" value="1"/>
</dbReference>
<feature type="domain" description="Helicase C-terminal" evidence="13">
    <location>
        <begin position="271"/>
        <end position="415"/>
    </location>
</feature>
<evidence type="ECO:0000256" key="6">
    <source>
        <dbReference type="ARBA" id="ARBA00022884"/>
    </source>
</evidence>
<evidence type="ECO:0000256" key="9">
    <source>
        <dbReference type="HAMAP-Rule" id="MF_00964"/>
    </source>
</evidence>
<dbReference type="AlphaFoldDB" id="A0A846TW66"/>
<dbReference type="InterPro" id="IPR005580">
    <property type="entry name" value="DbpA/CsdA_RNA-bd_dom"/>
</dbReference>
<keyword evidence="16" id="KW-1185">Reference proteome</keyword>
<evidence type="ECO:0000256" key="7">
    <source>
        <dbReference type="ARBA" id="ARBA00023016"/>
    </source>
</evidence>
<dbReference type="GO" id="GO:0006401">
    <property type="term" value="P:RNA catabolic process"/>
    <property type="evidence" value="ECO:0007669"/>
    <property type="project" value="UniProtKB-UniRule"/>
</dbReference>
<dbReference type="Proteomes" id="UP000521379">
    <property type="component" value="Unassembled WGS sequence"/>
</dbReference>
<feature type="compositionally biased region" description="Gly residues" evidence="11">
    <location>
        <begin position="587"/>
        <end position="603"/>
    </location>
</feature>
<name>A0A846TW66_9MICC</name>